<keyword evidence="8" id="KW-0206">Cytoskeleton</keyword>
<keyword evidence="12" id="KW-0175">Coiled coil</keyword>
<dbReference type="AlphaFoldDB" id="A0A8J9YQW8"/>
<dbReference type="PANTHER" id="PTHR31598:SF1">
    <property type="entry name" value="DYNEIN REGULATORY COMPLEX PROTEIN 10"/>
    <property type="match status" value="1"/>
</dbReference>
<feature type="coiled-coil region" evidence="12">
    <location>
        <begin position="236"/>
        <end position="263"/>
    </location>
</feature>
<comment type="subunit">
    <text evidence="11">Component of the nexin-dynein regulatory complex (N-DRC). Interacts with CFAP52.</text>
</comment>
<dbReference type="InterPro" id="IPR000048">
    <property type="entry name" value="IQ_motif_EF-hand-BS"/>
</dbReference>
<gene>
    <name evidence="14" type="primary">IQCD</name>
    <name evidence="14" type="ORF">BLAG_LOCUS1681</name>
</gene>
<proteinExistence type="inferred from homology"/>
<dbReference type="Proteomes" id="UP000838412">
    <property type="component" value="Chromosome 1"/>
</dbReference>
<feature type="compositionally biased region" description="Basic and acidic residues" evidence="13">
    <location>
        <begin position="282"/>
        <end position="308"/>
    </location>
</feature>
<evidence type="ECO:0000256" key="9">
    <source>
        <dbReference type="ARBA" id="ARBA00023273"/>
    </source>
</evidence>
<dbReference type="Pfam" id="PF00612">
    <property type="entry name" value="IQ"/>
    <property type="match status" value="1"/>
</dbReference>
<keyword evidence="6" id="KW-0282">Flagellum</keyword>
<keyword evidence="15" id="KW-1185">Reference proteome</keyword>
<evidence type="ECO:0000256" key="2">
    <source>
        <dbReference type="ARBA" id="ARBA00004611"/>
    </source>
</evidence>
<name>A0A8J9YQW8_BRALA</name>
<evidence type="ECO:0000256" key="8">
    <source>
        <dbReference type="ARBA" id="ARBA00023212"/>
    </source>
</evidence>
<evidence type="ECO:0000256" key="4">
    <source>
        <dbReference type="ARBA" id="ARBA00021752"/>
    </source>
</evidence>
<keyword evidence="9" id="KW-0966">Cell projection</keyword>
<dbReference type="EMBL" id="OV696686">
    <property type="protein sequence ID" value="CAH1232656.1"/>
    <property type="molecule type" value="Genomic_DNA"/>
</dbReference>
<feature type="region of interest" description="Disordered" evidence="13">
    <location>
        <begin position="282"/>
        <end position="314"/>
    </location>
</feature>
<evidence type="ECO:0000256" key="10">
    <source>
        <dbReference type="ARBA" id="ARBA00032180"/>
    </source>
</evidence>
<organism evidence="14 15">
    <name type="scientific">Branchiostoma lanceolatum</name>
    <name type="common">Common lancelet</name>
    <name type="synonym">Amphioxus lanceolatum</name>
    <dbReference type="NCBI Taxonomy" id="7740"/>
    <lineage>
        <taxon>Eukaryota</taxon>
        <taxon>Metazoa</taxon>
        <taxon>Chordata</taxon>
        <taxon>Cephalochordata</taxon>
        <taxon>Leptocardii</taxon>
        <taxon>Amphioxiformes</taxon>
        <taxon>Branchiostomatidae</taxon>
        <taxon>Branchiostoma</taxon>
    </lineage>
</organism>
<keyword evidence="7" id="KW-0969">Cilium</keyword>
<feature type="compositionally biased region" description="Low complexity" evidence="13">
    <location>
        <begin position="114"/>
        <end position="137"/>
    </location>
</feature>
<evidence type="ECO:0000256" key="1">
    <source>
        <dbReference type="ARBA" id="ARBA00003029"/>
    </source>
</evidence>
<evidence type="ECO:0000313" key="14">
    <source>
        <dbReference type="EMBL" id="CAH1232656.1"/>
    </source>
</evidence>
<evidence type="ECO:0000256" key="3">
    <source>
        <dbReference type="ARBA" id="ARBA00009071"/>
    </source>
</evidence>
<evidence type="ECO:0000256" key="13">
    <source>
        <dbReference type="SAM" id="MobiDB-lite"/>
    </source>
</evidence>
<evidence type="ECO:0000256" key="7">
    <source>
        <dbReference type="ARBA" id="ARBA00023069"/>
    </source>
</evidence>
<evidence type="ECO:0000256" key="6">
    <source>
        <dbReference type="ARBA" id="ARBA00022846"/>
    </source>
</evidence>
<protein>
    <recommendedName>
        <fullName evidence="4">Dynein regulatory complex protein 10</fullName>
    </recommendedName>
    <alternativeName>
        <fullName evidence="10">IQ domain-containing protein D</fullName>
    </alternativeName>
</protein>
<feature type="region of interest" description="Disordered" evidence="13">
    <location>
        <begin position="107"/>
        <end position="141"/>
    </location>
</feature>
<dbReference type="OrthoDB" id="536093at2759"/>
<dbReference type="PANTHER" id="PTHR31598">
    <property type="entry name" value="IQ DOMAIN-CONTAINING PROTEIN D"/>
    <property type="match status" value="1"/>
</dbReference>
<dbReference type="CDD" id="cd23767">
    <property type="entry name" value="IQCD"/>
    <property type="match status" value="1"/>
</dbReference>
<evidence type="ECO:0000256" key="5">
    <source>
        <dbReference type="ARBA" id="ARBA00022490"/>
    </source>
</evidence>
<feature type="region of interest" description="Disordered" evidence="13">
    <location>
        <begin position="7"/>
        <end position="31"/>
    </location>
</feature>
<feature type="coiled-coil region" evidence="12">
    <location>
        <begin position="365"/>
        <end position="420"/>
    </location>
</feature>
<evidence type="ECO:0000256" key="11">
    <source>
        <dbReference type="ARBA" id="ARBA00046836"/>
    </source>
</evidence>
<dbReference type="InterPro" id="IPR042815">
    <property type="entry name" value="DRC10"/>
</dbReference>
<sequence length="455" mass="51988">MADVALAAASKQTHSRTPIMGSLGGTSKRNQPDALRVLDPARKKLTAVESQRIVAVLEDAIKRGELLALLPHINKNMDRFSVVLGVELKREVEHHCELQRTFNGLLMPKESTGERGSSAGSTRTGSAGSRKGSATTSKTAGDYSDMYSMVSEQQTRKLQMVQQQLSHSTRNILRLFSINPAAVSAVRAENHVLTAQEKELLGGLAELKEICVERLLMTPLEERQRADYVDSITIRDRKNAQVIEKLEAELQEAEDERDMEISKRNDHIRKLKNQLHTIEKFSEDHIRRTKMDADKEEQADNRNSESKKGKLQQEINQLKQQLANLTAEHRESELALRKRKFKIETEVENWIQKYDADMGDRQTEYEEVDAVYTEEKAQLNELEEKFKTLEAEYTKIMEEKRIAAEKKEQEERELEMAIRAATVVQAFWRSYKVRKMLKQKTKGKGKGKKGKKGKK</sequence>
<accession>A0A8J9YQW8</accession>
<evidence type="ECO:0000256" key="12">
    <source>
        <dbReference type="SAM" id="Coils"/>
    </source>
</evidence>
<comment type="subcellular location">
    <subcellularLocation>
        <location evidence="2">Cytoplasm</location>
        <location evidence="2">Cytoskeleton</location>
        <location evidence="2">Flagellum axoneme</location>
    </subcellularLocation>
</comment>
<reference evidence="14" key="1">
    <citation type="submission" date="2022-01" db="EMBL/GenBank/DDBJ databases">
        <authorList>
            <person name="Braso-Vives M."/>
        </authorList>
    </citation>
    <scope>NUCLEOTIDE SEQUENCE</scope>
</reference>
<keyword evidence="5" id="KW-0963">Cytoplasm</keyword>
<comment type="similarity">
    <text evidence="3">Belongs to the DRC10 family.</text>
</comment>
<comment type="function">
    <text evidence="1">Component of the nexin-dynein regulatory complex (N-DRC), a key regulator of ciliary/flagellar motility which maintains the alignment and integrity of the distal axoneme and regulates microtubule sliding in motile axonemes.</text>
</comment>
<dbReference type="SMART" id="SM00015">
    <property type="entry name" value="IQ"/>
    <property type="match status" value="1"/>
</dbReference>
<dbReference type="PROSITE" id="PS50096">
    <property type="entry name" value="IQ"/>
    <property type="match status" value="1"/>
</dbReference>
<evidence type="ECO:0000313" key="15">
    <source>
        <dbReference type="Proteomes" id="UP000838412"/>
    </source>
</evidence>